<dbReference type="AlphaFoldDB" id="A0A8T9C306"/>
<feature type="transmembrane region" description="Helical" evidence="2">
    <location>
        <begin position="355"/>
        <end position="377"/>
    </location>
</feature>
<dbReference type="SMART" id="SM00554">
    <property type="entry name" value="FAS1"/>
    <property type="match status" value="2"/>
</dbReference>
<name>A0A8T9C306_9HELO</name>
<dbReference type="InterPro" id="IPR000782">
    <property type="entry name" value="FAS1_domain"/>
</dbReference>
<dbReference type="EMBL" id="QGMK01000789">
    <property type="protein sequence ID" value="TVY78341.1"/>
    <property type="molecule type" value="Genomic_DNA"/>
</dbReference>
<keyword evidence="2" id="KW-0812">Transmembrane</keyword>
<keyword evidence="2" id="KW-0472">Membrane</keyword>
<dbReference type="Pfam" id="PF02469">
    <property type="entry name" value="Fasciclin"/>
    <property type="match status" value="2"/>
</dbReference>
<reference evidence="5 6" key="1">
    <citation type="submission" date="2018-05" db="EMBL/GenBank/DDBJ databases">
        <title>Genome sequencing and assembly of the regulated plant pathogen Lachnellula willkommii and related sister species for the development of diagnostic species identification markers.</title>
        <authorList>
            <person name="Giroux E."/>
            <person name="Bilodeau G."/>
        </authorList>
    </citation>
    <scope>NUCLEOTIDE SEQUENCE [LARGE SCALE GENOMIC DNA]</scope>
    <source>
        <strain evidence="5 6">CBS 268.59</strain>
    </source>
</reference>
<keyword evidence="2" id="KW-1133">Transmembrane helix</keyword>
<sequence length="438" mass="45865">MNLRIPTIALLASLVTNGAAITLLQAIGNYPQLSTLNTYITNSSNVTNLLSNANNFTFLAPSNTAIADFLTGTKDNVLTEGLLEATVQYSLLRGGYPKLSFTTAPQFPATSLSNASYTNVTAGQAVELLLDSNGAPQIMSGNKSTAGTTTTDIVCTGGIIHIVSEVLSVPMQAVSEFTAAGLDYFIAILNNGGFLNSANAGYVNTVLELKDITYFIPNSAAALANATALASNASSADLQSIFQYHVVPDFVGYSSLLKDGLSLTTAQGSNITITRQNGDLYVNAAKVIASDYIVANGVVHVLDNLLDRNNPSPPPAPTDATPSSTPTPTTTSIPTANTALDKSVPSKGLTTGATIGIAVGAAVGGVLLLAAIAFFFVRRHKQNKRQSGVWSEQSVVGHGEKGNLYRPPRPELVTQEHEMRPGMHSPAPDVPMRSPDRV</sequence>
<dbReference type="SUPFAM" id="SSF82153">
    <property type="entry name" value="FAS1 domain"/>
    <property type="match status" value="2"/>
</dbReference>
<keyword evidence="6" id="KW-1185">Reference proteome</keyword>
<accession>A0A8T9C306</accession>
<feature type="chain" id="PRO_5035734874" evidence="3">
    <location>
        <begin position="21"/>
        <end position="438"/>
    </location>
</feature>
<evidence type="ECO:0000313" key="6">
    <source>
        <dbReference type="Proteomes" id="UP000469558"/>
    </source>
</evidence>
<dbReference type="PANTHER" id="PTHR10900:SF77">
    <property type="entry name" value="FI19380P1"/>
    <property type="match status" value="1"/>
</dbReference>
<dbReference type="InterPro" id="IPR036378">
    <property type="entry name" value="FAS1_dom_sf"/>
</dbReference>
<dbReference type="InterPro" id="IPR050904">
    <property type="entry name" value="Adhesion/Biosynth-related"/>
</dbReference>
<comment type="caution">
    <text evidence="5">The sequence shown here is derived from an EMBL/GenBank/DDBJ whole genome shotgun (WGS) entry which is preliminary data.</text>
</comment>
<dbReference type="PROSITE" id="PS50213">
    <property type="entry name" value="FAS1"/>
    <property type="match status" value="1"/>
</dbReference>
<evidence type="ECO:0000256" key="2">
    <source>
        <dbReference type="SAM" id="Phobius"/>
    </source>
</evidence>
<dbReference type="PANTHER" id="PTHR10900">
    <property type="entry name" value="PERIOSTIN-RELATED"/>
    <property type="match status" value="1"/>
</dbReference>
<protein>
    <submittedName>
        <fullName evidence="5">Fasciclin-like arabinogalactan protein</fullName>
    </submittedName>
</protein>
<feature type="domain" description="FAS1" evidence="4">
    <location>
        <begin position="20"/>
        <end position="306"/>
    </location>
</feature>
<feature type="region of interest" description="Disordered" evidence="1">
    <location>
        <begin position="306"/>
        <end position="345"/>
    </location>
</feature>
<feature type="signal peptide" evidence="3">
    <location>
        <begin position="1"/>
        <end position="20"/>
    </location>
</feature>
<dbReference type="GO" id="GO:0000329">
    <property type="term" value="C:fungal-type vacuole membrane"/>
    <property type="evidence" value="ECO:0007669"/>
    <property type="project" value="TreeGrafter"/>
</dbReference>
<organism evidence="5 6">
    <name type="scientific">Lachnellula suecica</name>
    <dbReference type="NCBI Taxonomy" id="602035"/>
    <lineage>
        <taxon>Eukaryota</taxon>
        <taxon>Fungi</taxon>
        <taxon>Dikarya</taxon>
        <taxon>Ascomycota</taxon>
        <taxon>Pezizomycotina</taxon>
        <taxon>Leotiomycetes</taxon>
        <taxon>Helotiales</taxon>
        <taxon>Lachnaceae</taxon>
        <taxon>Lachnellula</taxon>
    </lineage>
</organism>
<feature type="region of interest" description="Disordered" evidence="1">
    <location>
        <begin position="400"/>
        <end position="438"/>
    </location>
</feature>
<dbReference type="CDD" id="cd12087">
    <property type="entry name" value="TM_EGFR-like"/>
    <property type="match status" value="1"/>
</dbReference>
<keyword evidence="3" id="KW-0732">Signal</keyword>
<feature type="compositionally biased region" description="Low complexity" evidence="1">
    <location>
        <begin position="318"/>
        <end position="339"/>
    </location>
</feature>
<dbReference type="Proteomes" id="UP000469558">
    <property type="component" value="Unassembled WGS sequence"/>
</dbReference>
<dbReference type="OrthoDB" id="286301at2759"/>
<dbReference type="GO" id="GO:0016236">
    <property type="term" value="P:macroautophagy"/>
    <property type="evidence" value="ECO:0007669"/>
    <property type="project" value="TreeGrafter"/>
</dbReference>
<evidence type="ECO:0000313" key="5">
    <source>
        <dbReference type="EMBL" id="TVY78341.1"/>
    </source>
</evidence>
<proteinExistence type="predicted"/>
<gene>
    <name evidence="5" type="ORF">LSUE1_G004717</name>
</gene>
<evidence type="ECO:0000256" key="3">
    <source>
        <dbReference type="SAM" id="SignalP"/>
    </source>
</evidence>
<dbReference type="Gene3D" id="2.30.180.10">
    <property type="entry name" value="FAS1 domain"/>
    <property type="match status" value="2"/>
</dbReference>
<evidence type="ECO:0000256" key="1">
    <source>
        <dbReference type="SAM" id="MobiDB-lite"/>
    </source>
</evidence>
<evidence type="ECO:0000259" key="4">
    <source>
        <dbReference type="PROSITE" id="PS50213"/>
    </source>
</evidence>